<accession>A0ABP0FW46</accession>
<feature type="region of interest" description="Disordered" evidence="2">
    <location>
        <begin position="55"/>
        <end position="77"/>
    </location>
</feature>
<reference evidence="3 4" key="1">
    <citation type="submission" date="2024-02" db="EMBL/GenBank/DDBJ databases">
        <authorList>
            <person name="Daric V."/>
            <person name="Darras S."/>
        </authorList>
    </citation>
    <scope>NUCLEOTIDE SEQUENCE [LARGE SCALE GENOMIC DNA]</scope>
</reference>
<feature type="coiled-coil region" evidence="1">
    <location>
        <begin position="4"/>
        <end position="31"/>
    </location>
</feature>
<dbReference type="PANTHER" id="PTHR34831:SF1">
    <property type="entry name" value="MIGRATION AND INVASION-INHIBITORY PROTEIN"/>
    <property type="match status" value="1"/>
</dbReference>
<protein>
    <submittedName>
        <fullName evidence="3">Uncharacterized protein</fullName>
    </submittedName>
</protein>
<comment type="caution">
    <text evidence="3">The sequence shown here is derived from an EMBL/GenBank/DDBJ whole genome shotgun (WGS) entry which is preliminary data.</text>
</comment>
<dbReference type="InterPro" id="IPR031466">
    <property type="entry name" value="MIIP"/>
</dbReference>
<evidence type="ECO:0000313" key="3">
    <source>
        <dbReference type="EMBL" id="CAK8683825.1"/>
    </source>
</evidence>
<evidence type="ECO:0000256" key="2">
    <source>
        <dbReference type="SAM" id="MobiDB-lite"/>
    </source>
</evidence>
<evidence type="ECO:0000313" key="4">
    <source>
        <dbReference type="Proteomes" id="UP001642483"/>
    </source>
</evidence>
<dbReference type="Pfam" id="PF15734">
    <property type="entry name" value="MIIP"/>
    <property type="match status" value="1"/>
</dbReference>
<dbReference type="EMBL" id="CAWYQH010000097">
    <property type="protein sequence ID" value="CAK8683825.1"/>
    <property type="molecule type" value="Genomic_DNA"/>
</dbReference>
<gene>
    <name evidence="3" type="ORF">CVLEPA_LOCUS14850</name>
</gene>
<organism evidence="3 4">
    <name type="scientific">Clavelina lepadiformis</name>
    <name type="common">Light-bulb sea squirt</name>
    <name type="synonym">Ascidia lepadiformis</name>
    <dbReference type="NCBI Taxonomy" id="159417"/>
    <lineage>
        <taxon>Eukaryota</taxon>
        <taxon>Metazoa</taxon>
        <taxon>Chordata</taxon>
        <taxon>Tunicata</taxon>
        <taxon>Ascidiacea</taxon>
        <taxon>Aplousobranchia</taxon>
        <taxon>Clavelinidae</taxon>
        <taxon>Clavelina</taxon>
    </lineage>
</organism>
<sequence>MAQDKKLREMNRRLLEQLKQTQNEISKQIVTVRHSDDKILTSMPLTSTLATKSIKNNKPHHQTPTAVHKPSGIKKKSHTLGNYQEIKNSPSTKYPIISEFLQSQTKKGKVVSFVDPSFPPNETLLTDPGNDRHSCSRKSMKNTKILRDTAGNQSKFVITPKKYQQKESPPLLGYDFVAGLVENQDPTNALSDSYLNEVKEFRDVNHSECHSKMQWNEMLKTVKSPHIEATPRTKPYRSALKTPDPSDTRSSSVVNFTVNKRLFMLPMDPEENIKSPSARSPRFVRVSIPKASLISPYDYSRRYKQNNALGGEDTLALPDHCARGWQNTVARSSEQKTGQHANIDLWSSVHVKENLTSLQIKSGQRNALAFAL</sequence>
<name>A0ABP0FW46_CLALP</name>
<keyword evidence="4" id="KW-1185">Reference proteome</keyword>
<dbReference type="PANTHER" id="PTHR34831">
    <property type="entry name" value="MIGRATION AND INVASION-INHIBITORY PROTEIN"/>
    <property type="match status" value="1"/>
</dbReference>
<evidence type="ECO:0000256" key="1">
    <source>
        <dbReference type="SAM" id="Coils"/>
    </source>
</evidence>
<proteinExistence type="predicted"/>
<dbReference type="Proteomes" id="UP001642483">
    <property type="component" value="Unassembled WGS sequence"/>
</dbReference>
<keyword evidence="1" id="KW-0175">Coiled coil</keyword>